<proteinExistence type="predicted"/>
<evidence type="ECO:0000256" key="1">
    <source>
        <dbReference type="SAM" id="SignalP"/>
    </source>
</evidence>
<dbReference type="STRING" id="1855912.LuPra_04078"/>
<dbReference type="OrthoDB" id="8245343at2"/>
<dbReference type="Proteomes" id="UP000076079">
    <property type="component" value="Chromosome"/>
</dbReference>
<protein>
    <submittedName>
        <fullName evidence="2">Uncharacterized protein</fullName>
    </submittedName>
</protein>
<feature type="signal peptide" evidence="1">
    <location>
        <begin position="1"/>
        <end position="25"/>
    </location>
</feature>
<keyword evidence="3" id="KW-1185">Reference proteome</keyword>
<sequence precursor="true">MLKTLARSIAILSLSWALTSANVQAQCEAPPNLNGQWHANDGGSYEVRITGTNVFWTGKSADNGKSWTNVFKGTLKGGVITGEWADVGGRNHGSGTLTLRVRGTDFMERIRATGSGFAGTRWSRGGCPDTQ</sequence>
<gene>
    <name evidence="2" type="ORF">LuPra_04078</name>
</gene>
<reference evidence="3" key="2">
    <citation type="submission" date="2016-04" db="EMBL/GenBank/DDBJ databases">
        <title>First Complete Genome Sequence of a Subdivision 6 Acidobacterium.</title>
        <authorList>
            <person name="Huang S."/>
            <person name="Vieira S."/>
            <person name="Bunk B."/>
            <person name="Riedel T."/>
            <person name="Sproeer C."/>
            <person name="Overmann J."/>
        </authorList>
    </citation>
    <scope>NUCLEOTIDE SEQUENCE [LARGE SCALE GENOMIC DNA]</scope>
    <source>
        <strain evidence="3">DSM 100886 HEG_-6_39</strain>
    </source>
</reference>
<organism evidence="2 3">
    <name type="scientific">Luteitalea pratensis</name>
    <dbReference type="NCBI Taxonomy" id="1855912"/>
    <lineage>
        <taxon>Bacteria</taxon>
        <taxon>Pseudomonadati</taxon>
        <taxon>Acidobacteriota</taxon>
        <taxon>Vicinamibacteria</taxon>
        <taxon>Vicinamibacterales</taxon>
        <taxon>Vicinamibacteraceae</taxon>
        <taxon>Luteitalea</taxon>
    </lineage>
</organism>
<accession>A0A143PQG2</accession>
<dbReference type="RefSeq" id="WP_157899461.1">
    <property type="nucleotide sequence ID" value="NZ_CP015136.1"/>
</dbReference>
<keyword evidence="1" id="KW-0732">Signal</keyword>
<reference evidence="2 3" key="1">
    <citation type="journal article" date="2016" name="Genome Announc.">
        <title>First Complete Genome Sequence of a Subdivision 6 Acidobacterium Strain.</title>
        <authorList>
            <person name="Huang S."/>
            <person name="Vieira S."/>
            <person name="Bunk B."/>
            <person name="Riedel T."/>
            <person name="Sproer C."/>
            <person name="Overmann J."/>
        </authorList>
    </citation>
    <scope>NUCLEOTIDE SEQUENCE [LARGE SCALE GENOMIC DNA]</scope>
    <source>
        <strain evidence="3">DSM 100886 HEG_-6_39</strain>
    </source>
</reference>
<dbReference type="KEGG" id="abac:LuPra_04078"/>
<name>A0A143PQG2_LUTPR</name>
<dbReference type="AlphaFoldDB" id="A0A143PQG2"/>
<evidence type="ECO:0000313" key="3">
    <source>
        <dbReference type="Proteomes" id="UP000076079"/>
    </source>
</evidence>
<feature type="chain" id="PRO_5007511810" evidence="1">
    <location>
        <begin position="26"/>
        <end position="131"/>
    </location>
</feature>
<dbReference type="EMBL" id="CP015136">
    <property type="protein sequence ID" value="AMY10835.1"/>
    <property type="molecule type" value="Genomic_DNA"/>
</dbReference>
<evidence type="ECO:0000313" key="2">
    <source>
        <dbReference type="EMBL" id="AMY10835.1"/>
    </source>
</evidence>